<evidence type="ECO:0000256" key="2">
    <source>
        <dbReference type="ARBA" id="ARBA00024446"/>
    </source>
</evidence>
<sequence>MSRASALGLVEVFGLVYVLEAADAMLKAANVDLVGYENTASGYISVLVQGDVSACNSAVEAGVGAIERMGAEVHSSIVIPSPHQDIYKITDRYSLEKLLPHK</sequence>
<evidence type="ECO:0000256" key="1">
    <source>
        <dbReference type="ARBA" id="ARBA00024322"/>
    </source>
</evidence>
<keyword evidence="2" id="KW-1283">Bacterial microcompartment</keyword>
<reference evidence="6" key="1">
    <citation type="submission" date="2016-11" db="EMBL/GenBank/DDBJ databases">
        <authorList>
            <person name="Varghese N."/>
            <person name="Submissions S."/>
        </authorList>
    </citation>
    <scope>NUCLEOTIDE SEQUENCE [LARGE SCALE GENOMIC DNA]</scope>
    <source>
        <strain evidence="6">DSM 17456</strain>
    </source>
</reference>
<dbReference type="PANTHER" id="PTHR33941:SF11">
    <property type="entry name" value="BACTERIAL MICROCOMPARTMENT SHELL PROTEIN PDUJ"/>
    <property type="match status" value="1"/>
</dbReference>
<dbReference type="PROSITE" id="PS51930">
    <property type="entry name" value="BMC_2"/>
    <property type="match status" value="1"/>
</dbReference>
<dbReference type="Proteomes" id="UP000184694">
    <property type="component" value="Unassembled WGS sequence"/>
</dbReference>
<feature type="domain" description="BMC" evidence="4">
    <location>
        <begin position="6"/>
        <end position="91"/>
    </location>
</feature>
<evidence type="ECO:0000313" key="6">
    <source>
        <dbReference type="Proteomes" id="UP000184694"/>
    </source>
</evidence>
<dbReference type="SMART" id="SM00877">
    <property type="entry name" value="BMC"/>
    <property type="match status" value="1"/>
</dbReference>
<dbReference type="EMBL" id="FSRG01000005">
    <property type="protein sequence ID" value="SIO12379.1"/>
    <property type="molecule type" value="Genomic_DNA"/>
</dbReference>
<accession>A0A1N6GXX0</accession>
<comment type="subcellular location">
    <subcellularLocation>
        <location evidence="1">Bacterial microcompartment</location>
    </subcellularLocation>
</comment>
<comment type="similarity">
    <text evidence="3">Belongs to the bacterial microcompartments protein family.</text>
</comment>
<dbReference type="CDD" id="cd07045">
    <property type="entry name" value="BMC_CcmK_like"/>
    <property type="match status" value="1"/>
</dbReference>
<evidence type="ECO:0000256" key="3">
    <source>
        <dbReference type="PROSITE-ProRule" id="PRU01278"/>
    </source>
</evidence>
<dbReference type="InterPro" id="IPR037233">
    <property type="entry name" value="CcmK-like_sf"/>
</dbReference>
<name>A0A1N6GXX0_9BACT</name>
<dbReference type="InterPro" id="IPR044872">
    <property type="entry name" value="CcmK/CsoS1_BMC"/>
</dbReference>
<evidence type="ECO:0000259" key="4">
    <source>
        <dbReference type="PROSITE" id="PS51930"/>
    </source>
</evidence>
<dbReference type="Gene3D" id="3.30.70.1710">
    <property type="match status" value="1"/>
</dbReference>
<gene>
    <name evidence="5" type="ORF">SAMN02745161_1880</name>
</gene>
<dbReference type="InterPro" id="IPR050575">
    <property type="entry name" value="BMC_shell"/>
</dbReference>
<dbReference type="RefSeq" id="WP_074216675.1">
    <property type="nucleotide sequence ID" value="NZ_FSRG01000005.1"/>
</dbReference>
<dbReference type="PANTHER" id="PTHR33941">
    <property type="entry name" value="PROPANEDIOL UTILIZATION PROTEIN PDUA"/>
    <property type="match status" value="1"/>
</dbReference>
<dbReference type="AlphaFoldDB" id="A0A1N6GXX0"/>
<dbReference type="SUPFAM" id="SSF143414">
    <property type="entry name" value="CcmK-like"/>
    <property type="match status" value="1"/>
</dbReference>
<proteinExistence type="inferred from homology"/>
<dbReference type="STRING" id="1121457.SAMN02745161_1880"/>
<dbReference type="InterPro" id="IPR000249">
    <property type="entry name" value="BMC_dom"/>
</dbReference>
<protein>
    <submittedName>
        <fullName evidence="5">BMC domain-containing protein</fullName>
    </submittedName>
</protein>
<dbReference type="OrthoDB" id="9812608at2"/>
<dbReference type="GO" id="GO:0031469">
    <property type="term" value="C:bacterial microcompartment"/>
    <property type="evidence" value="ECO:0007669"/>
    <property type="project" value="UniProtKB-SubCell"/>
</dbReference>
<organism evidence="5 6">
    <name type="scientific">Halodesulfovibrio marinisediminis DSM 17456</name>
    <dbReference type="NCBI Taxonomy" id="1121457"/>
    <lineage>
        <taxon>Bacteria</taxon>
        <taxon>Pseudomonadati</taxon>
        <taxon>Thermodesulfobacteriota</taxon>
        <taxon>Desulfovibrionia</taxon>
        <taxon>Desulfovibrionales</taxon>
        <taxon>Desulfovibrionaceae</taxon>
        <taxon>Halodesulfovibrio</taxon>
    </lineage>
</organism>
<keyword evidence="6" id="KW-1185">Reference proteome</keyword>
<dbReference type="Pfam" id="PF00936">
    <property type="entry name" value="BMC"/>
    <property type="match status" value="1"/>
</dbReference>
<evidence type="ECO:0000313" key="5">
    <source>
        <dbReference type="EMBL" id="SIO12379.1"/>
    </source>
</evidence>